<dbReference type="OrthoDB" id="5595109at2759"/>
<keyword evidence="5 7" id="KW-0496">Mitochondrion</keyword>
<dbReference type="EMBL" id="LSSM01000996">
    <property type="protein sequence ID" value="OMJ27479.1"/>
    <property type="molecule type" value="Genomic_DNA"/>
</dbReference>
<dbReference type="Pfam" id="PF02636">
    <property type="entry name" value="Methyltransf_28"/>
    <property type="match status" value="1"/>
</dbReference>
<keyword evidence="9" id="KW-1185">Reference proteome</keyword>
<dbReference type="GO" id="GO:0005739">
    <property type="term" value="C:mitochondrion"/>
    <property type="evidence" value="ECO:0007669"/>
    <property type="project" value="UniProtKB-SubCell"/>
</dbReference>
<dbReference type="SUPFAM" id="SSF53335">
    <property type="entry name" value="S-adenosyl-L-methionine-dependent methyltransferases"/>
    <property type="match status" value="1"/>
</dbReference>
<evidence type="ECO:0000256" key="1">
    <source>
        <dbReference type="ARBA" id="ARBA00004173"/>
    </source>
</evidence>
<keyword evidence="8" id="KW-0830">Ubiquinone</keyword>
<dbReference type="AlphaFoldDB" id="A0A1R1YKN2"/>
<comment type="caution">
    <text evidence="8">The sequence shown here is derived from an EMBL/GenBank/DDBJ whole genome shotgun (WGS) entry which is preliminary data.</text>
</comment>
<dbReference type="InterPro" id="IPR029063">
    <property type="entry name" value="SAM-dependent_MTases_sf"/>
</dbReference>
<proteinExistence type="inferred from homology"/>
<reference evidence="9" key="1">
    <citation type="submission" date="2017-01" db="EMBL/GenBank/DDBJ databases">
        <authorList>
            <person name="Wang Y."/>
            <person name="White M."/>
            <person name="Kvist S."/>
            <person name="Moncalvo J.-M."/>
        </authorList>
    </citation>
    <scope>NUCLEOTIDE SEQUENCE [LARGE SCALE GENOMIC DNA]</scope>
    <source>
        <strain evidence="9">ID-206-W2</strain>
    </source>
</reference>
<evidence type="ECO:0000256" key="5">
    <source>
        <dbReference type="ARBA" id="ARBA00023128"/>
    </source>
</evidence>
<evidence type="ECO:0000256" key="4">
    <source>
        <dbReference type="ARBA" id="ARBA00022679"/>
    </source>
</evidence>
<organism evidence="8 9">
    <name type="scientific">Smittium culicis</name>
    <dbReference type="NCBI Taxonomy" id="133412"/>
    <lineage>
        <taxon>Eukaryota</taxon>
        <taxon>Fungi</taxon>
        <taxon>Fungi incertae sedis</taxon>
        <taxon>Zoopagomycota</taxon>
        <taxon>Kickxellomycotina</taxon>
        <taxon>Harpellomycetes</taxon>
        <taxon>Harpellales</taxon>
        <taxon>Legeriomycetaceae</taxon>
        <taxon>Smittium</taxon>
    </lineage>
</organism>
<dbReference type="EC" id="2.1.1.320" evidence="7"/>
<dbReference type="GO" id="GO:0035243">
    <property type="term" value="F:protein-arginine omega-N symmetric methyltransferase activity"/>
    <property type="evidence" value="ECO:0007669"/>
    <property type="project" value="UniProtKB-EC"/>
</dbReference>
<dbReference type="InterPro" id="IPR038375">
    <property type="entry name" value="NDUFAF7_sf"/>
</dbReference>
<comment type="catalytic activity">
    <reaction evidence="6 7">
        <text>L-arginyl-[protein] + 2 S-adenosyl-L-methionine = N(omega),N(omega)'-dimethyl-L-arginyl-[protein] + 2 S-adenosyl-L-homocysteine + 2 H(+)</text>
        <dbReference type="Rhea" id="RHEA:48108"/>
        <dbReference type="Rhea" id="RHEA-COMP:10532"/>
        <dbReference type="Rhea" id="RHEA-COMP:11992"/>
        <dbReference type="ChEBI" id="CHEBI:15378"/>
        <dbReference type="ChEBI" id="CHEBI:29965"/>
        <dbReference type="ChEBI" id="CHEBI:57856"/>
        <dbReference type="ChEBI" id="CHEBI:59789"/>
        <dbReference type="ChEBI" id="CHEBI:88221"/>
        <dbReference type="EC" id="2.1.1.320"/>
    </reaction>
</comment>
<name>A0A1R1YKN2_9FUNG</name>
<protein>
    <recommendedName>
        <fullName evidence="7">Protein arginine methyltransferase NDUFAF7</fullName>
        <ecNumber evidence="7">2.1.1.320</ecNumber>
    </recommendedName>
</protein>
<sequence length="471" mass="53289">MPHCGSKVVINQLSNLHRYNSTSWKSIPEHRKYSTRSPSLALQIKQKIIATGPITVSEYTKLALTTPVDGYYNKKFVFGSQGDFITSPEISQMFGEVTSLWYVLQWEEKGCPENVEIIELGPGKGTFMSDMLRRFPRFAKSIKCIHLVETSAELRRAQSEKLLCKSIEYNDENLGKHKSLNSSVSKYNDTLVKWYNDIDSVEFLESSCVFAMAHEFFDALPIHKFELGQNGWSEILVDVDFSELGSKINTLPDKNDYTILSTQNSQISTHSNKSHKLSDNDSEKEIKFKFIKTKKPTINSAAFLTKKRYSELFNIGDSIEISPESAIIAQKLGKIVNETNGAALIVDYGQNYTQSSTFRGISKHKFLDPLTNPGEIDITADVDFSYLIDNIKPFANTFGPVEQGFFLHEMGIQDRLMQLLKLTSTVKDQENLVSMYKRLTDPNSMGRIYKFLAVVPKTVDIAPVAMDPKKN</sequence>
<gene>
    <name evidence="8" type="ORF">AYI69_g3082</name>
</gene>
<dbReference type="PANTHER" id="PTHR12049:SF7">
    <property type="entry name" value="PROTEIN ARGININE METHYLTRANSFERASE NDUFAF7, MITOCHONDRIAL"/>
    <property type="match status" value="1"/>
</dbReference>
<keyword evidence="3 7" id="KW-0489">Methyltransferase</keyword>
<dbReference type="GO" id="GO:0032981">
    <property type="term" value="P:mitochondrial respiratory chain complex I assembly"/>
    <property type="evidence" value="ECO:0007669"/>
    <property type="project" value="TreeGrafter"/>
</dbReference>
<evidence type="ECO:0000313" key="8">
    <source>
        <dbReference type="EMBL" id="OMJ27479.1"/>
    </source>
</evidence>
<comment type="similarity">
    <text evidence="2 7">Belongs to the NDUFAF7 family.</text>
</comment>
<comment type="function">
    <text evidence="7">Arginine methyltransferase involved in the assembly or stability of mitochondrial NADH:ubiquinone oxidoreductase complex (complex I).</text>
</comment>
<evidence type="ECO:0000256" key="2">
    <source>
        <dbReference type="ARBA" id="ARBA00005891"/>
    </source>
</evidence>
<dbReference type="InterPro" id="IPR003788">
    <property type="entry name" value="NDUFAF7"/>
</dbReference>
<dbReference type="Proteomes" id="UP000187429">
    <property type="component" value="Unassembled WGS sequence"/>
</dbReference>
<evidence type="ECO:0000256" key="3">
    <source>
        <dbReference type="ARBA" id="ARBA00022603"/>
    </source>
</evidence>
<dbReference type="GO" id="GO:0032259">
    <property type="term" value="P:methylation"/>
    <property type="evidence" value="ECO:0007669"/>
    <property type="project" value="UniProtKB-KW"/>
</dbReference>
<keyword evidence="4 7" id="KW-0808">Transferase</keyword>
<evidence type="ECO:0000313" key="9">
    <source>
        <dbReference type="Proteomes" id="UP000187429"/>
    </source>
</evidence>
<dbReference type="Gene3D" id="3.40.50.12710">
    <property type="match status" value="1"/>
</dbReference>
<dbReference type="PANTHER" id="PTHR12049">
    <property type="entry name" value="PROTEIN ARGININE METHYLTRANSFERASE NDUFAF7, MITOCHONDRIAL"/>
    <property type="match status" value="1"/>
</dbReference>
<accession>A0A1R1YKN2</accession>
<evidence type="ECO:0000256" key="7">
    <source>
        <dbReference type="RuleBase" id="RU364114"/>
    </source>
</evidence>
<comment type="subcellular location">
    <subcellularLocation>
        <location evidence="1 7">Mitochondrion</location>
    </subcellularLocation>
</comment>
<evidence type="ECO:0000256" key="6">
    <source>
        <dbReference type="ARBA" id="ARBA00048612"/>
    </source>
</evidence>